<reference evidence="1" key="3">
    <citation type="submission" date="2025-09" db="UniProtKB">
        <authorList>
            <consortium name="Ensembl"/>
        </authorList>
    </citation>
    <scope>IDENTIFICATION</scope>
</reference>
<dbReference type="InterPro" id="IPR034450">
    <property type="entry name" value="ADIRF"/>
</dbReference>
<organism evidence="1 2">
    <name type="scientific">Otolemur garnettii</name>
    <name type="common">Small-eared galago</name>
    <name type="synonym">Garnett's greater bushbaby</name>
    <dbReference type="NCBI Taxonomy" id="30611"/>
    <lineage>
        <taxon>Eukaryota</taxon>
        <taxon>Metazoa</taxon>
        <taxon>Chordata</taxon>
        <taxon>Craniata</taxon>
        <taxon>Vertebrata</taxon>
        <taxon>Euteleostomi</taxon>
        <taxon>Mammalia</taxon>
        <taxon>Eutheria</taxon>
        <taxon>Euarchontoglires</taxon>
        <taxon>Primates</taxon>
        <taxon>Strepsirrhini</taxon>
        <taxon>Lorisiformes</taxon>
        <taxon>Galagidae</taxon>
        <taxon>Otolemur</taxon>
    </lineage>
</organism>
<dbReference type="eggNOG" id="ENOG502SYWB">
    <property type="taxonomic scope" value="Eukaryota"/>
</dbReference>
<gene>
    <name evidence="1" type="primary">ADIRF</name>
</gene>
<evidence type="ECO:0000313" key="1">
    <source>
        <dbReference type="Ensembl" id="ENSOGAP00000008385.2"/>
    </source>
</evidence>
<dbReference type="GeneTree" id="ENSGT00390000017446"/>
<dbReference type="EMBL" id="AAQR03182937">
    <property type="status" value="NOT_ANNOTATED_CDS"/>
    <property type="molecule type" value="Genomic_DNA"/>
</dbReference>
<dbReference type="STRING" id="30611.ENSOGAP00000008385"/>
<accession>H0X0E7</accession>
<dbReference type="GO" id="GO:0005654">
    <property type="term" value="C:nucleoplasm"/>
    <property type="evidence" value="ECO:0007669"/>
    <property type="project" value="Ensembl"/>
</dbReference>
<proteinExistence type="predicted"/>
<dbReference type="GO" id="GO:0045944">
    <property type="term" value="P:positive regulation of transcription by RNA polymerase II"/>
    <property type="evidence" value="ECO:0007669"/>
    <property type="project" value="Ensembl"/>
</dbReference>
<keyword evidence="2" id="KW-1185">Reference proteome</keyword>
<dbReference type="Ensembl" id="ENSOGAT00000009363.2">
    <property type="protein sequence ID" value="ENSOGAP00000008385.2"/>
    <property type="gene ID" value="ENSOGAG00000009362.2"/>
</dbReference>
<name>H0X0E7_OTOGA</name>
<dbReference type="KEGG" id="oga:100953962"/>
<dbReference type="OrthoDB" id="9417026at2759"/>
<dbReference type="AlphaFoldDB" id="H0X0E7"/>
<dbReference type="GeneID" id="100953962"/>
<sequence>MASKGLQDLKQQVEETAQEAVTTAGAKVQQVVNQATDAGQKAMDQLTSSTQETIDKTVKQASDTYSGFGKKLGLMK</sequence>
<dbReference type="PANTHER" id="PTHR39227">
    <property type="entry name" value="ADIPOGENESIS REGULATORY FACTOR"/>
    <property type="match status" value="1"/>
</dbReference>
<dbReference type="InParanoid" id="H0X0E7"/>
<dbReference type="HOGENOM" id="CLU_199186_0_0_1"/>
<dbReference type="OMA" id="XDQATET"/>
<reference evidence="1" key="2">
    <citation type="submission" date="2025-08" db="UniProtKB">
        <authorList>
            <consortium name="Ensembl"/>
        </authorList>
    </citation>
    <scope>IDENTIFICATION</scope>
</reference>
<dbReference type="PANTHER" id="PTHR39227:SF1">
    <property type="entry name" value="ADIPOGENESIS REGULATORY FACTOR"/>
    <property type="match status" value="1"/>
</dbReference>
<dbReference type="GO" id="GO:0005829">
    <property type="term" value="C:cytosol"/>
    <property type="evidence" value="ECO:0007669"/>
    <property type="project" value="Ensembl"/>
</dbReference>
<evidence type="ECO:0000313" key="2">
    <source>
        <dbReference type="Proteomes" id="UP000005225"/>
    </source>
</evidence>
<protein>
    <submittedName>
        <fullName evidence="1">Adiposis regulatory factor</fullName>
    </submittedName>
</protein>
<dbReference type="Proteomes" id="UP000005225">
    <property type="component" value="Unassembled WGS sequence"/>
</dbReference>
<dbReference type="CTD" id="10974"/>
<dbReference type="FunCoup" id="H0X0E7">
    <property type="interactions" value="132"/>
</dbReference>
<dbReference type="GO" id="GO:0045600">
    <property type="term" value="P:positive regulation of fat cell differentiation"/>
    <property type="evidence" value="ECO:0007669"/>
    <property type="project" value="Ensembl"/>
</dbReference>
<reference evidence="2" key="1">
    <citation type="submission" date="2011-03" db="EMBL/GenBank/DDBJ databases">
        <title>Version 3 of the genome sequence of Otolemur garnettii (Bushbaby).</title>
        <authorList>
            <consortium name="The Broad Institute Genome Sequencing Platform"/>
            <person name="Di Palma F."/>
            <person name="Johnson J."/>
            <person name="Lander E.S."/>
            <person name="Lindblad-Toh K."/>
            <person name="Jaffe D.B."/>
            <person name="Gnerre S."/>
            <person name="MacCallum I."/>
            <person name="Przybylski D."/>
            <person name="Ribeiro F.J."/>
            <person name="Burton J.N."/>
            <person name="Walker B.J."/>
            <person name="Sharpe T."/>
            <person name="Hall G."/>
        </authorList>
    </citation>
    <scope>NUCLEOTIDE SEQUENCE [LARGE SCALE GENOMIC DNA]</scope>
</reference>
<dbReference type="RefSeq" id="XP_003803066.1">
    <property type="nucleotide sequence ID" value="XM_003803018.3"/>
</dbReference>